<evidence type="ECO:0000313" key="4">
    <source>
        <dbReference type="EMBL" id="KAG3221095.1"/>
    </source>
</evidence>
<dbReference type="EMBL" id="RCMG01000277">
    <property type="protein sequence ID" value="KAG2857760.1"/>
    <property type="molecule type" value="Genomic_DNA"/>
</dbReference>
<evidence type="ECO:0000313" key="1">
    <source>
        <dbReference type="EMBL" id="KAG2857760.1"/>
    </source>
</evidence>
<organism evidence="2 5">
    <name type="scientific">Phytophthora cactorum</name>
    <dbReference type="NCBI Taxonomy" id="29920"/>
    <lineage>
        <taxon>Eukaryota</taxon>
        <taxon>Sar</taxon>
        <taxon>Stramenopiles</taxon>
        <taxon>Oomycota</taxon>
        <taxon>Peronosporomycetes</taxon>
        <taxon>Peronosporales</taxon>
        <taxon>Peronosporaceae</taxon>
        <taxon>Phytophthora</taxon>
    </lineage>
</organism>
<evidence type="ECO:0000313" key="3">
    <source>
        <dbReference type="EMBL" id="KAG2982913.1"/>
    </source>
</evidence>
<gene>
    <name evidence="1" type="ORF">PC113_g10390</name>
    <name evidence="2" type="ORF">PC117_g10667</name>
    <name evidence="3" type="ORF">PC118_g9706</name>
    <name evidence="4" type="ORF">PC129_g8151</name>
</gene>
<dbReference type="EMBL" id="RCMV01000233">
    <property type="protein sequence ID" value="KAG3221095.1"/>
    <property type="molecule type" value="Genomic_DNA"/>
</dbReference>
<name>A0A8T1DEX8_9STRA</name>
<reference evidence="2" key="1">
    <citation type="submission" date="2018-10" db="EMBL/GenBank/DDBJ databases">
        <title>Effector identification in a new, highly contiguous assembly of the strawberry crown rot pathogen Phytophthora cactorum.</title>
        <authorList>
            <person name="Armitage A.D."/>
            <person name="Nellist C.F."/>
            <person name="Bates H."/>
            <person name="Vickerstaff R.J."/>
            <person name="Harrison R.J."/>
        </authorList>
    </citation>
    <scope>NUCLEOTIDE SEQUENCE</scope>
    <source>
        <strain evidence="1">15-7</strain>
        <strain evidence="2">4040</strain>
        <strain evidence="3">P415</strain>
        <strain evidence="4">P421</strain>
    </source>
</reference>
<dbReference type="Proteomes" id="UP000735874">
    <property type="component" value="Unassembled WGS sequence"/>
</dbReference>
<dbReference type="Proteomes" id="UP000760860">
    <property type="component" value="Unassembled WGS sequence"/>
</dbReference>
<dbReference type="Proteomes" id="UP000697107">
    <property type="component" value="Unassembled WGS sequence"/>
</dbReference>
<proteinExistence type="predicted"/>
<evidence type="ECO:0000313" key="5">
    <source>
        <dbReference type="Proteomes" id="UP000736787"/>
    </source>
</evidence>
<sequence length="78" mass="8453">METACLPLLGLLESSALFIYYLFAVSSTDRIVVGHLDVDELAAVAQQLIARWQKLTGLVVGGEAKPASELLRDSIAFF</sequence>
<dbReference type="Proteomes" id="UP000736787">
    <property type="component" value="Unassembled WGS sequence"/>
</dbReference>
<protein>
    <submittedName>
        <fullName evidence="2">Uncharacterized protein</fullName>
    </submittedName>
</protein>
<comment type="caution">
    <text evidence="2">The sequence shown here is derived from an EMBL/GenBank/DDBJ whole genome shotgun (WGS) entry which is preliminary data.</text>
</comment>
<accession>A0A8T1DEX8</accession>
<dbReference type="AlphaFoldDB" id="A0A8T1DEX8"/>
<evidence type="ECO:0000313" key="2">
    <source>
        <dbReference type="EMBL" id="KAG2940127.1"/>
    </source>
</evidence>
<dbReference type="EMBL" id="RCML01000269">
    <property type="protein sequence ID" value="KAG2982913.1"/>
    <property type="molecule type" value="Genomic_DNA"/>
</dbReference>
<dbReference type="EMBL" id="RCMK01000263">
    <property type="protein sequence ID" value="KAG2940127.1"/>
    <property type="molecule type" value="Genomic_DNA"/>
</dbReference>